<evidence type="ECO:0000313" key="1">
    <source>
        <dbReference type="EMBL" id="EHS85810.1"/>
    </source>
</evidence>
<organism evidence="1 2">
    <name type="scientific">Limosilactobacillus gastricus PS3</name>
    <dbReference type="NCBI Taxonomy" id="1144300"/>
    <lineage>
        <taxon>Bacteria</taxon>
        <taxon>Bacillati</taxon>
        <taxon>Bacillota</taxon>
        <taxon>Bacilli</taxon>
        <taxon>Lactobacillales</taxon>
        <taxon>Lactobacillaceae</taxon>
        <taxon>Limosilactobacillus</taxon>
    </lineage>
</organism>
<name>H4GK43_9LACO</name>
<proteinExistence type="predicted"/>
<comment type="caution">
    <text evidence="1">The sequence shown here is derived from an EMBL/GenBank/DDBJ whole genome shotgun (WGS) entry which is preliminary data.</text>
</comment>
<dbReference type="OrthoDB" id="4919083at2"/>
<accession>H4GK43</accession>
<gene>
    <name evidence="1" type="ORF">PS3_21971</name>
</gene>
<dbReference type="Pfam" id="PF05655">
    <property type="entry name" value="AvrD"/>
    <property type="match status" value="2"/>
</dbReference>
<dbReference type="Proteomes" id="UP000004567">
    <property type="component" value="Unassembled WGS sequence"/>
</dbReference>
<dbReference type="STRING" id="1144300.PS3_21971"/>
<protein>
    <submittedName>
        <fullName evidence="1">Avirulence D protein-like protein</fullName>
    </submittedName>
</protein>
<dbReference type="EMBL" id="AICN01000056">
    <property type="protein sequence ID" value="EHS85810.1"/>
    <property type="molecule type" value="Genomic_DNA"/>
</dbReference>
<evidence type="ECO:0000313" key="2">
    <source>
        <dbReference type="Proteomes" id="UP000004567"/>
    </source>
</evidence>
<dbReference type="PATRIC" id="fig|1144300.3.peg.1279"/>
<dbReference type="InterPro" id="IPR008799">
    <property type="entry name" value="Pseudomon_AvrD"/>
</dbReference>
<sequence>MNVDTILGDRNTRYFGVGYKNANYEIITLDQEESEAMVKVNFGDEVWSIKQGEARSPHLSTLDSVIISAMIVEQLLGPEKSADYYVSHFDIRAGGEPVELSKALKVDFTQNGNNFHFNILGMKINLSIRFGNHISNSDLGHESFLTQHLKQSELTIDGIDYLDQTSMAAVAVKQAEGNDYAGLGSKTNDNGFSIFEWLIIFSQIGEMLTYQLDNLDRDDCANLWMKRISADYQDRVVNKKQLQRSRVIGEVLKSRVIDKDHHQWRTLTAHGSDINNQVYFSAQMAHELPQVMEGSSNEQ</sequence>
<dbReference type="RefSeq" id="WP_007122426.1">
    <property type="nucleotide sequence ID" value="NZ_AICN01000056.1"/>
</dbReference>
<dbReference type="AlphaFoldDB" id="H4GK43"/>
<reference evidence="1 2" key="1">
    <citation type="journal article" date="2013" name="Genome Announc.">
        <title>Genome Sequence of Lactobacillus gastricus PS3, a Strain Isolated from Human Milk.</title>
        <authorList>
            <person name="Martin V."/>
            <person name="Cardenas N."/>
            <person name="Jimenez E."/>
            <person name="Maldonado A."/>
            <person name="Rodriguez J.M."/>
            <person name="Fernandez L."/>
        </authorList>
    </citation>
    <scope>NUCLEOTIDE SEQUENCE [LARGE SCALE GENOMIC DNA]</scope>
    <source>
        <strain evidence="1 2">PS3</strain>
    </source>
</reference>